<evidence type="ECO:0000313" key="3">
    <source>
        <dbReference type="EMBL" id="MCZ4282337.1"/>
    </source>
</evidence>
<dbReference type="SUPFAM" id="SSF55347">
    <property type="entry name" value="Glyceraldehyde-3-phosphate dehydrogenase-like, C-terminal domain"/>
    <property type="match status" value="1"/>
</dbReference>
<dbReference type="InterPro" id="IPR055170">
    <property type="entry name" value="GFO_IDH_MocA-like_dom"/>
</dbReference>
<protein>
    <submittedName>
        <fullName evidence="3">Gfo/Idh/MocA family oxidoreductase</fullName>
    </submittedName>
</protein>
<dbReference type="InterPro" id="IPR052515">
    <property type="entry name" value="Gfo/Idh/MocA_Oxidoreductase"/>
</dbReference>
<dbReference type="InterPro" id="IPR000683">
    <property type="entry name" value="Gfo/Idh/MocA-like_OxRdtase_N"/>
</dbReference>
<accession>A0ABT4LMJ2</accession>
<dbReference type="Gene3D" id="3.40.50.720">
    <property type="entry name" value="NAD(P)-binding Rossmann-like Domain"/>
    <property type="match status" value="1"/>
</dbReference>
<dbReference type="InterPro" id="IPR036291">
    <property type="entry name" value="NAD(P)-bd_dom_sf"/>
</dbReference>
<dbReference type="EMBL" id="JAPWGY010000007">
    <property type="protein sequence ID" value="MCZ4282337.1"/>
    <property type="molecule type" value="Genomic_DNA"/>
</dbReference>
<dbReference type="Gene3D" id="3.30.360.10">
    <property type="entry name" value="Dihydrodipicolinate Reductase, domain 2"/>
    <property type="match status" value="1"/>
</dbReference>
<sequence>MKSQIYTCGIIGFGYMGEIRKRVADQFDELNVIGVSEVSAEKRARIKGCPAFETYEELMELDPDILFVCTPNVYSPELCIRSMQAGKHVFCEKPPGRNLQDIQNIVNAQLPGTKLMFGFNHRFHPAVLKAKAVIDAGRLGNVISLRGIYGKSGGQDFKSSWRNEKDISGGGILLDQGIHMLDIFRFLGGDFPVVKCITSKSYWNFPVEDNACVILMNEQGKLASLHSSATLWKHTFRFDVTLEEGYLSVQGLLSKSGSYGREQIIIARRQFENETEAVGNPAEELTYFDKDLSWELEMKEFISCISENKEVTISSAYDALKVMEIIDTAYKDAGTEKAEV</sequence>
<organism evidence="3 4">
    <name type="scientific">Kiloniella laminariae</name>
    <dbReference type="NCBI Taxonomy" id="454162"/>
    <lineage>
        <taxon>Bacteria</taxon>
        <taxon>Pseudomonadati</taxon>
        <taxon>Pseudomonadota</taxon>
        <taxon>Alphaproteobacteria</taxon>
        <taxon>Rhodospirillales</taxon>
        <taxon>Kiloniellaceae</taxon>
        <taxon>Kiloniella</taxon>
    </lineage>
</organism>
<comment type="caution">
    <text evidence="3">The sequence shown here is derived from an EMBL/GenBank/DDBJ whole genome shotgun (WGS) entry which is preliminary data.</text>
</comment>
<dbReference type="PANTHER" id="PTHR43249">
    <property type="entry name" value="UDP-N-ACETYL-2-AMINO-2-DEOXY-D-GLUCURONATE OXIDASE"/>
    <property type="match status" value="1"/>
</dbReference>
<proteinExistence type="predicted"/>
<dbReference type="Pfam" id="PF01408">
    <property type="entry name" value="GFO_IDH_MocA"/>
    <property type="match status" value="1"/>
</dbReference>
<keyword evidence="4" id="KW-1185">Reference proteome</keyword>
<dbReference type="Pfam" id="PF22725">
    <property type="entry name" value="GFO_IDH_MocA_C3"/>
    <property type="match status" value="1"/>
</dbReference>
<gene>
    <name evidence="3" type="ORF">O4H49_16240</name>
</gene>
<name>A0ABT4LMJ2_9PROT</name>
<feature type="domain" description="GFO/IDH/MocA-like oxidoreductase" evidence="2">
    <location>
        <begin position="128"/>
        <end position="247"/>
    </location>
</feature>
<evidence type="ECO:0000259" key="2">
    <source>
        <dbReference type="Pfam" id="PF22725"/>
    </source>
</evidence>
<dbReference type="SUPFAM" id="SSF51735">
    <property type="entry name" value="NAD(P)-binding Rossmann-fold domains"/>
    <property type="match status" value="1"/>
</dbReference>
<evidence type="ECO:0000259" key="1">
    <source>
        <dbReference type="Pfam" id="PF01408"/>
    </source>
</evidence>
<feature type="domain" description="Gfo/Idh/MocA-like oxidoreductase N-terminal" evidence="1">
    <location>
        <begin position="8"/>
        <end position="108"/>
    </location>
</feature>
<evidence type="ECO:0000313" key="4">
    <source>
        <dbReference type="Proteomes" id="UP001069802"/>
    </source>
</evidence>
<dbReference type="PANTHER" id="PTHR43249:SF1">
    <property type="entry name" value="D-GLUCOSIDE 3-DEHYDROGENASE"/>
    <property type="match status" value="1"/>
</dbReference>
<dbReference type="Proteomes" id="UP001069802">
    <property type="component" value="Unassembled WGS sequence"/>
</dbReference>
<dbReference type="RefSeq" id="WP_269424488.1">
    <property type="nucleotide sequence ID" value="NZ_JAPWGY010000007.1"/>
</dbReference>
<reference evidence="3" key="1">
    <citation type="submission" date="2022-12" db="EMBL/GenBank/DDBJ databases">
        <title>Bacterial isolates from different developmental stages of Nematostella vectensis.</title>
        <authorList>
            <person name="Fraune S."/>
        </authorList>
    </citation>
    <scope>NUCLEOTIDE SEQUENCE</scope>
    <source>
        <strain evidence="3">G21630-S1</strain>
    </source>
</reference>